<protein>
    <recommendedName>
        <fullName evidence="3">Type 1 phosphatases regulator</fullName>
    </recommendedName>
</protein>
<feature type="compositionally biased region" description="Low complexity" evidence="4">
    <location>
        <begin position="75"/>
        <end position="89"/>
    </location>
</feature>
<dbReference type="GO" id="GO:0005634">
    <property type="term" value="C:nucleus"/>
    <property type="evidence" value="ECO:0007669"/>
    <property type="project" value="UniProtKB-SubCell"/>
</dbReference>
<dbReference type="GO" id="GO:0004865">
    <property type="term" value="F:protein serine/threonine phosphatase inhibitor activity"/>
    <property type="evidence" value="ECO:0007669"/>
    <property type="project" value="UniProtKB-UniRule"/>
</dbReference>
<feature type="compositionally biased region" description="Basic and acidic residues" evidence="4">
    <location>
        <begin position="39"/>
        <end position="49"/>
    </location>
</feature>
<feature type="region of interest" description="Disordered" evidence="4">
    <location>
        <begin position="1"/>
        <end position="54"/>
    </location>
</feature>
<evidence type="ECO:0000313" key="6">
    <source>
        <dbReference type="Proteomes" id="UP000324767"/>
    </source>
</evidence>
<organism evidence="5 6">
    <name type="scientific">Lasallia pustulata</name>
    <dbReference type="NCBI Taxonomy" id="136370"/>
    <lineage>
        <taxon>Eukaryota</taxon>
        <taxon>Fungi</taxon>
        <taxon>Dikarya</taxon>
        <taxon>Ascomycota</taxon>
        <taxon>Pezizomycotina</taxon>
        <taxon>Lecanoromycetes</taxon>
        <taxon>OSLEUM clade</taxon>
        <taxon>Umbilicariomycetidae</taxon>
        <taxon>Umbilicariales</taxon>
        <taxon>Umbilicariaceae</taxon>
        <taxon>Lasallia</taxon>
    </lineage>
</organism>
<keyword evidence="3" id="KW-0539">Nucleus</keyword>
<evidence type="ECO:0000313" key="5">
    <source>
        <dbReference type="EMBL" id="KAA6407945.1"/>
    </source>
</evidence>
<dbReference type="PANTHER" id="PTHR20835">
    <property type="entry name" value="E3 UBIQUITIN-PROTEIN LIGASE PPP1R11-RELATED"/>
    <property type="match status" value="1"/>
</dbReference>
<comment type="function">
    <text evidence="1 3">Regulator of type 1 phosphatases which maintains protein phosphatase activity under strict control.</text>
</comment>
<dbReference type="InterPro" id="IPR011107">
    <property type="entry name" value="PPI_Ypi1"/>
</dbReference>
<feature type="compositionally biased region" description="Polar residues" evidence="4">
    <location>
        <begin position="173"/>
        <end position="183"/>
    </location>
</feature>
<name>A0A5M8PFD9_9LECA</name>
<dbReference type="GO" id="GO:0008157">
    <property type="term" value="F:protein phosphatase 1 binding"/>
    <property type="evidence" value="ECO:0007669"/>
    <property type="project" value="TreeGrafter"/>
</dbReference>
<dbReference type="OrthoDB" id="307488at2759"/>
<proteinExistence type="inferred from homology"/>
<reference evidence="5 6" key="1">
    <citation type="submission" date="2019-09" db="EMBL/GenBank/DDBJ databases">
        <title>The hologenome of the rock-dwelling lichen Lasallia pustulata.</title>
        <authorList>
            <person name="Greshake Tzovaras B."/>
            <person name="Segers F."/>
            <person name="Bicker A."/>
            <person name="Dal Grande F."/>
            <person name="Otte J."/>
            <person name="Hankeln T."/>
            <person name="Schmitt I."/>
            <person name="Ebersberger I."/>
        </authorList>
    </citation>
    <scope>NUCLEOTIDE SEQUENCE [LARGE SCALE GENOMIC DNA]</scope>
    <source>
        <strain evidence="5">A1-1</strain>
    </source>
</reference>
<sequence>MSAPHLQRRAGPSTTAQPSHTTTTTRVEVAGTLRLRGVPAEDRRIRWAEDVVDNEGLGRKSSKVCCIYHAPRAVGESSSESSSDSSSSESKGDSEPDNSSARMGGKRKKRRQHDHDHDHNPDHDCDHASAKGIEPERCSTVGEGPERKAKAKRAGEGSRRKRSPNAYEKMPKTSGTRTMIPNP</sequence>
<comment type="subcellular location">
    <subcellularLocation>
        <location evidence="3">Nucleus</location>
    </subcellularLocation>
</comment>
<dbReference type="EMBL" id="VXIT01000015">
    <property type="protein sequence ID" value="KAA6407945.1"/>
    <property type="molecule type" value="Genomic_DNA"/>
</dbReference>
<evidence type="ECO:0000256" key="4">
    <source>
        <dbReference type="SAM" id="MobiDB-lite"/>
    </source>
</evidence>
<feature type="compositionally biased region" description="Basic and acidic residues" evidence="4">
    <location>
        <begin position="113"/>
        <end position="137"/>
    </location>
</feature>
<gene>
    <name evidence="5" type="ORF">FRX48_08296</name>
</gene>
<feature type="compositionally biased region" description="Low complexity" evidence="4">
    <location>
        <begin position="14"/>
        <end position="25"/>
    </location>
</feature>
<feature type="compositionally biased region" description="Basic and acidic residues" evidence="4">
    <location>
        <begin position="144"/>
        <end position="158"/>
    </location>
</feature>
<evidence type="ECO:0000256" key="3">
    <source>
        <dbReference type="RuleBase" id="RU367162"/>
    </source>
</evidence>
<evidence type="ECO:0000256" key="1">
    <source>
        <dbReference type="ARBA" id="ARBA00003401"/>
    </source>
</evidence>
<feature type="region of interest" description="Disordered" evidence="4">
    <location>
        <begin position="71"/>
        <end position="183"/>
    </location>
</feature>
<dbReference type="Pfam" id="PF07491">
    <property type="entry name" value="PPI_Ypi1"/>
    <property type="match status" value="1"/>
</dbReference>
<accession>A0A5M8PFD9</accession>
<dbReference type="AlphaFoldDB" id="A0A5M8PFD9"/>
<evidence type="ECO:0000256" key="2">
    <source>
        <dbReference type="ARBA" id="ARBA00005605"/>
    </source>
</evidence>
<comment type="caution">
    <text evidence="5">The sequence shown here is derived from an EMBL/GenBank/DDBJ whole genome shotgun (WGS) entry which is preliminary data.</text>
</comment>
<dbReference type="PANTHER" id="PTHR20835:SF0">
    <property type="entry name" value="E3 UBIQUITIN-PROTEIN LIGASE PPP1R11"/>
    <property type="match status" value="1"/>
</dbReference>
<dbReference type="Proteomes" id="UP000324767">
    <property type="component" value="Unassembled WGS sequence"/>
</dbReference>
<comment type="similarity">
    <text evidence="2 3">Belongs to the YPI1 family.</text>
</comment>